<dbReference type="Proteomes" id="UP000469185">
    <property type="component" value="Unassembled WGS sequence"/>
</dbReference>
<feature type="domain" description="Sulfotransferase" evidence="3">
    <location>
        <begin position="6"/>
        <end position="189"/>
    </location>
</feature>
<dbReference type="InterPro" id="IPR000863">
    <property type="entry name" value="Sulfotransferase_dom"/>
</dbReference>
<proteinExistence type="predicted"/>
<dbReference type="EMBL" id="JAAGOB010000009">
    <property type="protein sequence ID" value="NED97014.1"/>
    <property type="molecule type" value="Genomic_DNA"/>
</dbReference>
<dbReference type="SUPFAM" id="SSF52540">
    <property type="entry name" value="P-loop containing nucleoside triphosphate hydrolases"/>
    <property type="match status" value="1"/>
</dbReference>
<accession>A0A6N9YPX3</accession>
<dbReference type="PANTHER" id="PTHR10605:SF56">
    <property type="entry name" value="BIFUNCTIONAL HEPARAN SULFATE N-DEACETYLASE_N-SULFOTRANSFERASE"/>
    <property type="match status" value="1"/>
</dbReference>
<dbReference type="GO" id="GO:0008146">
    <property type="term" value="F:sulfotransferase activity"/>
    <property type="evidence" value="ECO:0007669"/>
    <property type="project" value="InterPro"/>
</dbReference>
<dbReference type="InterPro" id="IPR027417">
    <property type="entry name" value="P-loop_NTPase"/>
</dbReference>
<dbReference type="AlphaFoldDB" id="A0A6N9YPX3"/>
<reference evidence="4 5" key="1">
    <citation type="submission" date="2020-02" db="EMBL/GenBank/DDBJ databases">
        <authorList>
            <person name="Li X.-J."/>
            <person name="Feng X.-M."/>
        </authorList>
    </citation>
    <scope>NUCLEOTIDE SEQUENCE [LARGE SCALE GENOMIC DNA]</scope>
    <source>
        <strain evidence="4 5">CGMCC 4.7225</strain>
    </source>
</reference>
<dbReference type="PANTHER" id="PTHR10605">
    <property type="entry name" value="HEPARAN SULFATE SULFOTRANSFERASE"/>
    <property type="match status" value="1"/>
</dbReference>
<name>A0A6N9YPX3_9ACTN</name>
<organism evidence="4 5">
    <name type="scientific">Phytoactinopolyspora alkaliphila</name>
    <dbReference type="NCBI Taxonomy" id="1783498"/>
    <lineage>
        <taxon>Bacteria</taxon>
        <taxon>Bacillati</taxon>
        <taxon>Actinomycetota</taxon>
        <taxon>Actinomycetes</taxon>
        <taxon>Jiangellales</taxon>
        <taxon>Jiangellaceae</taxon>
        <taxon>Phytoactinopolyspora</taxon>
    </lineage>
</organism>
<evidence type="ECO:0000259" key="3">
    <source>
        <dbReference type="Pfam" id="PF00685"/>
    </source>
</evidence>
<evidence type="ECO:0000256" key="1">
    <source>
        <dbReference type="ARBA" id="ARBA00022679"/>
    </source>
</evidence>
<evidence type="ECO:0000313" key="5">
    <source>
        <dbReference type="Proteomes" id="UP000469185"/>
    </source>
</evidence>
<sequence length="243" mass="27711">MTRTLPNLVIIGAMKCATTALHHYLDQHPDIGMSNPKELNFFWGPASVNGDSPASTWHRGVEWYARQFQPTPIRGESSPGYTSPDHPEAAARMAAVIPDTAVVYLVRDPVERAVSQYWHHRADGDETRPMHAAILDPDSQYISRGRYFERLMPYLEHFDPARIAVVSQEQLFSDHENVLRSLFRFLGVDPGRWTATASQEWNTSLRRTDALTDSIRAELGERFRDDTEKLRAFTGQVFPEWSV</sequence>
<keyword evidence="2" id="KW-0325">Glycoprotein</keyword>
<protein>
    <submittedName>
        <fullName evidence="4">Sulfotransferase domain-containing protein</fullName>
    </submittedName>
</protein>
<gene>
    <name evidence="4" type="ORF">G1H11_17035</name>
</gene>
<keyword evidence="1 4" id="KW-0808">Transferase</keyword>
<comment type="caution">
    <text evidence="4">The sequence shown here is derived from an EMBL/GenBank/DDBJ whole genome shotgun (WGS) entry which is preliminary data.</text>
</comment>
<dbReference type="Gene3D" id="3.40.50.300">
    <property type="entry name" value="P-loop containing nucleotide triphosphate hydrolases"/>
    <property type="match status" value="1"/>
</dbReference>
<dbReference type="Pfam" id="PF00685">
    <property type="entry name" value="Sulfotransfer_1"/>
    <property type="match status" value="1"/>
</dbReference>
<evidence type="ECO:0000256" key="2">
    <source>
        <dbReference type="ARBA" id="ARBA00023180"/>
    </source>
</evidence>
<keyword evidence="5" id="KW-1185">Reference proteome</keyword>
<evidence type="ECO:0000313" key="4">
    <source>
        <dbReference type="EMBL" id="NED97014.1"/>
    </source>
</evidence>
<dbReference type="InterPro" id="IPR037359">
    <property type="entry name" value="NST/OST"/>
</dbReference>
<dbReference type="RefSeq" id="WP_163819799.1">
    <property type="nucleotide sequence ID" value="NZ_JAAGOB010000009.1"/>
</dbReference>